<proteinExistence type="predicted"/>
<dbReference type="EMBL" id="JBDJNQ010000021">
    <property type="protein sequence ID" value="MEN5380620.1"/>
    <property type="molecule type" value="Genomic_DNA"/>
</dbReference>
<evidence type="ECO:0000313" key="1">
    <source>
        <dbReference type="EMBL" id="MEN5380620.1"/>
    </source>
</evidence>
<comment type="caution">
    <text evidence="1">The sequence shown here is derived from an EMBL/GenBank/DDBJ whole genome shotgun (WGS) entry which is preliminary data.</text>
</comment>
<gene>
    <name evidence="1" type="ORF">ABE541_25390</name>
</gene>
<sequence>MIHSERVFKTIKGFHKQSWYMIYYRDKIKETMAHQDQWKLELEKKIKFPAFS</sequence>
<accession>A0ABV0C1B3</accession>
<keyword evidence="2" id="KW-1185">Reference proteome</keyword>
<name>A0ABV0C1B3_9SPHI</name>
<evidence type="ECO:0000313" key="2">
    <source>
        <dbReference type="Proteomes" id="UP001409291"/>
    </source>
</evidence>
<organism evidence="1 2">
    <name type="scientific">Sphingobacterium kitahiroshimense</name>
    <dbReference type="NCBI Taxonomy" id="470446"/>
    <lineage>
        <taxon>Bacteria</taxon>
        <taxon>Pseudomonadati</taxon>
        <taxon>Bacteroidota</taxon>
        <taxon>Sphingobacteriia</taxon>
        <taxon>Sphingobacteriales</taxon>
        <taxon>Sphingobacteriaceae</taxon>
        <taxon>Sphingobacterium</taxon>
    </lineage>
</organism>
<reference evidence="1 2" key="1">
    <citation type="submission" date="2024-04" db="EMBL/GenBank/DDBJ databases">
        <title>WGS of bacteria from Torrens River.</title>
        <authorList>
            <person name="Wyrsch E.R."/>
            <person name="Drigo B."/>
        </authorList>
    </citation>
    <scope>NUCLEOTIDE SEQUENCE [LARGE SCALE GENOMIC DNA]</scope>
    <source>
        <strain evidence="1 2">TWI391</strain>
    </source>
</reference>
<evidence type="ECO:0008006" key="3">
    <source>
        <dbReference type="Google" id="ProtNLM"/>
    </source>
</evidence>
<dbReference type="RefSeq" id="WP_346583507.1">
    <property type="nucleotide sequence ID" value="NZ_JBDJNQ010000021.1"/>
</dbReference>
<protein>
    <recommendedName>
        <fullName evidence="3">Transposase</fullName>
    </recommendedName>
</protein>
<dbReference type="Proteomes" id="UP001409291">
    <property type="component" value="Unassembled WGS sequence"/>
</dbReference>